<evidence type="ECO:0000256" key="1">
    <source>
        <dbReference type="SAM" id="MobiDB-lite"/>
    </source>
</evidence>
<feature type="region of interest" description="Disordered" evidence="1">
    <location>
        <begin position="522"/>
        <end position="791"/>
    </location>
</feature>
<comment type="caution">
    <text evidence="3">The sequence shown here is derived from an EMBL/GenBank/DDBJ whole genome shotgun (WGS) entry which is preliminary data.</text>
</comment>
<evidence type="ECO:0000313" key="3">
    <source>
        <dbReference type="EMBL" id="KAF6020574.1"/>
    </source>
</evidence>
<accession>A0A7J7J4D1</accession>
<feature type="compositionally biased region" description="Gly residues" evidence="1">
    <location>
        <begin position="839"/>
        <end position="848"/>
    </location>
</feature>
<dbReference type="PANTHER" id="PTHR47020:SF1">
    <property type="entry name" value="HILLARIN"/>
    <property type="match status" value="1"/>
</dbReference>
<dbReference type="SUPFAM" id="SSF54001">
    <property type="entry name" value="Cysteine proteinases"/>
    <property type="match status" value="1"/>
</dbReference>
<dbReference type="Pfam" id="PF23265">
    <property type="entry name" value="Ig-like_KY"/>
    <property type="match status" value="2"/>
</dbReference>
<reference evidence="3" key="1">
    <citation type="submission" date="2020-06" db="EMBL/GenBank/DDBJ databases">
        <title>Draft genome of Bugula neritina, a colonial animal packing powerful symbionts and potential medicines.</title>
        <authorList>
            <person name="Rayko M."/>
        </authorList>
    </citation>
    <scope>NUCLEOTIDE SEQUENCE [LARGE SCALE GENOMIC DNA]</scope>
    <source>
        <strain evidence="3">Kwan_BN1</strain>
    </source>
</reference>
<dbReference type="OrthoDB" id="6129702at2759"/>
<name>A0A7J7J4D1_BUGNE</name>
<protein>
    <recommendedName>
        <fullName evidence="2">KY-like immunoglobulin-like domain-containing protein</fullName>
    </recommendedName>
</protein>
<dbReference type="Proteomes" id="UP000593567">
    <property type="component" value="Unassembled WGS sequence"/>
</dbReference>
<sequence>MMRAPDNFQPQLVNTTSMPYAAAPAWLRSQRYPGEQTFLQADQHAMQVASNEHYCFKDLLYHLIYCKSWKNNLMKARVLFRWMTCKHMYSIEFAGAPPSSPEELLMSFRDNKTTYCRIYELLCLYAGIPCITVVGYAKGIEVRPGSSLQDQKFNHSWNVIFVDDAWQLVDCHWATRYLQSNDCNVPKNMVYEYDDFYFCPDPEALVYSHFPEDPKWQLLRQPLSMYDFEDLPVTKSAFFKNDLRFLSHHSGVIATQNGCASISLGNFNPLSFTFKLLYGESCKDELGGVKLTRYGIQETRDGQVNLFVRAPVKGFYYLTVYSTQIKRRFQDENVYNAVCEYKIICETPYPNAEPYPFVSDTNWGPGADVYQAGLIPNNRNAVIVAPDGHIELDFEKVKPMRVLPKLMSVYANEKQCEQAIKQDDNEFVSRVDIDLPVNGEYALEIYANDPARDGNTYTHVCQYLLVKPNKGDATAGAPYNAPEYRECYNVHGMKEPFNRPNMSLEQLARGMGDVRLTDTMSAEPRPSAKQAAMTGVEIEQVTVPSKNKPGVAPKPKDKPTVPSKPAPKPKPKPGVAGAGRVGDGPQHAGEEYADRQGSGSQGQMPGAYPGEEYAAAPGSAAYGNRPPHDAYQQPFEYLDQQAQSAAGSHQGVPPTKFSELGYGAQPYKGAPGRDGYGGGESDAPGAYTSEMNVPGYGQKGDPRFVAELSVPVYGQPGDTRYGQPQYGQEGDPRYGQGVDPRYGQEGDPRYAQGGDPRYGQDAEPQYAQLGDPRFAKKGEARYGRSGDLGYPGMGGEAYAGKEGYDEFGRPLAGYGQSQDDMERHGRQRSGADDDLLGSGQYGGRGPGGRNYSQSGMSDEDFPAPPPASDMLNMEFAPERNRSEVPIAPTSFEPIHIAHLENSREVDTQLSNVPKPVPPQLEENLVFSAERAQQFKTVDTHAVQVAKTEHNSFRDLIWDLIYDKNITDDLEKARVIFLWLCTKDLGSMQFRNVMPGSPEEILLNVKQGKASYAQIYETLCSYAGLHCRVIRGYAKGQTTSLE</sequence>
<feature type="region of interest" description="Disordered" evidence="1">
    <location>
        <begin position="808"/>
        <end position="867"/>
    </location>
</feature>
<keyword evidence="4" id="KW-1185">Reference proteome</keyword>
<feature type="domain" description="KY-like immunoglobulin-like" evidence="2">
    <location>
        <begin position="377"/>
        <end position="469"/>
    </location>
</feature>
<dbReference type="InterPro" id="IPR056564">
    <property type="entry name" value="Ig-like_KY"/>
</dbReference>
<organism evidence="3 4">
    <name type="scientific">Bugula neritina</name>
    <name type="common">Brown bryozoan</name>
    <name type="synonym">Sertularia neritina</name>
    <dbReference type="NCBI Taxonomy" id="10212"/>
    <lineage>
        <taxon>Eukaryota</taxon>
        <taxon>Metazoa</taxon>
        <taxon>Spiralia</taxon>
        <taxon>Lophotrochozoa</taxon>
        <taxon>Bryozoa</taxon>
        <taxon>Gymnolaemata</taxon>
        <taxon>Cheilostomatida</taxon>
        <taxon>Flustrina</taxon>
        <taxon>Buguloidea</taxon>
        <taxon>Bugulidae</taxon>
        <taxon>Bugula</taxon>
    </lineage>
</organism>
<evidence type="ECO:0000259" key="2">
    <source>
        <dbReference type="Pfam" id="PF23265"/>
    </source>
</evidence>
<proteinExistence type="predicted"/>
<dbReference type="AlphaFoldDB" id="A0A7J7J4D1"/>
<feature type="compositionally biased region" description="Basic and acidic residues" evidence="1">
    <location>
        <begin position="773"/>
        <end position="784"/>
    </location>
</feature>
<gene>
    <name evidence="3" type="ORF">EB796_021098</name>
</gene>
<feature type="domain" description="KY-like immunoglobulin-like" evidence="2">
    <location>
        <begin position="226"/>
        <end position="356"/>
    </location>
</feature>
<dbReference type="EMBL" id="VXIV02003159">
    <property type="protein sequence ID" value="KAF6020574.1"/>
    <property type="molecule type" value="Genomic_DNA"/>
</dbReference>
<dbReference type="PANTHER" id="PTHR47020">
    <property type="entry name" value="HILLARIN"/>
    <property type="match status" value="1"/>
</dbReference>
<dbReference type="InterPro" id="IPR053041">
    <property type="entry name" value="Transglut-like_Superfamily_Mod"/>
</dbReference>
<evidence type="ECO:0000313" key="4">
    <source>
        <dbReference type="Proteomes" id="UP000593567"/>
    </source>
</evidence>
<feature type="compositionally biased region" description="Low complexity" evidence="1">
    <location>
        <begin position="640"/>
        <end position="651"/>
    </location>
</feature>
<dbReference type="InterPro" id="IPR038765">
    <property type="entry name" value="Papain-like_cys_pep_sf"/>
</dbReference>